<reference evidence="5 6" key="1">
    <citation type="journal article" date="2010" name="J. Bacteriol.">
        <title>Complete genome sequence of the aerobic facultative methanotroph Methylocella silvestris BL2.</title>
        <authorList>
            <person name="Chen Y."/>
            <person name="Crombie A."/>
            <person name="Rahman M.T."/>
            <person name="Dedysh S.N."/>
            <person name="Liesack W."/>
            <person name="Stott M.B."/>
            <person name="Alam M."/>
            <person name="Theisen A.R."/>
            <person name="Murrell J.C."/>
            <person name="Dunfield P.F."/>
        </authorList>
    </citation>
    <scope>NUCLEOTIDE SEQUENCE [LARGE SCALE GENOMIC DNA]</scope>
    <source>
        <strain evidence="6">DSM 15510 / CIP 108128 / LMG 27833 / NCIMB 13906 / BL2</strain>
    </source>
</reference>
<dbReference type="InterPro" id="IPR006143">
    <property type="entry name" value="RND_pump_MFP"/>
</dbReference>
<organism evidence="5 6">
    <name type="scientific">Methylocella silvestris (strain DSM 15510 / CIP 108128 / LMG 27833 / NCIMB 13906 / BL2)</name>
    <dbReference type="NCBI Taxonomy" id="395965"/>
    <lineage>
        <taxon>Bacteria</taxon>
        <taxon>Pseudomonadati</taxon>
        <taxon>Pseudomonadota</taxon>
        <taxon>Alphaproteobacteria</taxon>
        <taxon>Hyphomicrobiales</taxon>
        <taxon>Beijerinckiaceae</taxon>
        <taxon>Methylocella</taxon>
    </lineage>
</organism>
<protein>
    <submittedName>
        <fullName evidence="5">Efflux transporter, RND family, MFP subunit</fullName>
    </submittedName>
</protein>
<dbReference type="PANTHER" id="PTHR30469">
    <property type="entry name" value="MULTIDRUG RESISTANCE PROTEIN MDTA"/>
    <property type="match status" value="1"/>
</dbReference>
<keyword evidence="2" id="KW-0175">Coiled coil</keyword>
<name>B8ETC5_METSB</name>
<dbReference type="EMBL" id="CP001280">
    <property type="protein sequence ID" value="ACK51767.1"/>
    <property type="molecule type" value="Genomic_DNA"/>
</dbReference>
<keyword evidence="6" id="KW-1185">Reference proteome</keyword>
<gene>
    <name evidence="5" type="ordered locus">Msil_2849</name>
</gene>
<dbReference type="Gene3D" id="2.40.420.20">
    <property type="match status" value="1"/>
</dbReference>
<evidence type="ECO:0000259" key="4">
    <source>
        <dbReference type="Pfam" id="PF25973"/>
    </source>
</evidence>
<dbReference type="InterPro" id="IPR058647">
    <property type="entry name" value="BSH_CzcB-like"/>
</dbReference>
<dbReference type="STRING" id="395965.Msil_2849"/>
<feature type="domain" description="CzcB-like barrel-sandwich hybrid" evidence="4">
    <location>
        <begin position="84"/>
        <end position="240"/>
    </location>
</feature>
<evidence type="ECO:0000256" key="2">
    <source>
        <dbReference type="SAM" id="Coils"/>
    </source>
</evidence>
<comment type="similarity">
    <text evidence="1">Belongs to the membrane fusion protein (MFP) (TC 8.A.1) family.</text>
</comment>
<evidence type="ECO:0000313" key="6">
    <source>
        <dbReference type="Proteomes" id="UP000002257"/>
    </source>
</evidence>
<accession>B8ETC5</accession>
<dbReference type="KEGG" id="msl:Msil_2849"/>
<feature type="coiled-coil region" evidence="2">
    <location>
        <begin position="114"/>
        <end position="141"/>
    </location>
</feature>
<dbReference type="GO" id="GO:1990281">
    <property type="term" value="C:efflux pump complex"/>
    <property type="evidence" value="ECO:0007669"/>
    <property type="project" value="TreeGrafter"/>
</dbReference>
<dbReference type="InterPro" id="IPR058792">
    <property type="entry name" value="Beta-barrel_RND_2"/>
</dbReference>
<dbReference type="HOGENOM" id="CLU_018816_1_4_5"/>
<dbReference type="Pfam" id="PF25973">
    <property type="entry name" value="BSH_CzcB"/>
    <property type="match status" value="1"/>
</dbReference>
<dbReference type="SUPFAM" id="SSF111369">
    <property type="entry name" value="HlyD-like secretion proteins"/>
    <property type="match status" value="1"/>
</dbReference>
<sequence length="421" mass="44814">MSMKSDAPAEKPRRFRLIFCTALLAVLGLAASGLVERAKSKQELAAWTEDQAIPTVRTVQPQRGPSEEQLSLPGNVKAYYTGSLYARASGYVTAWRKDIGARVKKGEVLAEIAAPDLDQQLVQAKAQLVQLKAQVEQARANADLGQLTDQRTSRLVAKGWSSAQQGDTDRLTAASRLAALDVAKANVEAQQAAVGRLEELTRFKQIVAPFDGVVTARNVDVGDLVNADGKSGKALFQVSDIHEMRIYVNVPQAFLGQMTPGLRASLDLPGQEQSFEATLVSTSNALSEDSRTSLAQLQAANPEGKLWPGAFAEVHFHIPSDQNTLHVPATALIFGSDGMNVAAVGADGRVELKKVGLGRNLGASVEIRSGVSLSDKIIDNPLEMIASGDVVRLAGADAAVATAREARAEARATAARSERMN</sequence>
<dbReference type="Gene3D" id="1.10.287.470">
    <property type="entry name" value="Helix hairpin bin"/>
    <property type="match status" value="1"/>
</dbReference>
<evidence type="ECO:0000259" key="3">
    <source>
        <dbReference type="Pfam" id="PF25954"/>
    </source>
</evidence>
<dbReference type="PANTHER" id="PTHR30469:SF37">
    <property type="entry name" value="RAGD PROTEIN"/>
    <property type="match status" value="1"/>
</dbReference>
<dbReference type="Proteomes" id="UP000002257">
    <property type="component" value="Chromosome"/>
</dbReference>
<dbReference type="eggNOG" id="COG0845">
    <property type="taxonomic scope" value="Bacteria"/>
</dbReference>
<dbReference type="Gene3D" id="2.40.50.100">
    <property type="match status" value="1"/>
</dbReference>
<proteinExistence type="inferred from homology"/>
<dbReference type="NCBIfam" id="TIGR01730">
    <property type="entry name" value="RND_mfp"/>
    <property type="match status" value="1"/>
</dbReference>
<dbReference type="GO" id="GO:0015562">
    <property type="term" value="F:efflux transmembrane transporter activity"/>
    <property type="evidence" value="ECO:0007669"/>
    <property type="project" value="TreeGrafter"/>
</dbReference>
<dbReference type="Pfam" id="PF25954">
    <property type="entry name" value="Beta-barrel_RND_2"/>
    <property type="match status" value="1"/>
</dbReference>
<evidence type="ECO:0000256" key="1">
    <source>
        <dbReference type="ARBA" id="ARBA00009477"/>
    </source>
</evidence>
<evidence type="ECO:0000313" key="5">
    <source>
        <dbReference type="EMBL" id="ACK51767.1"/>
    </source>
</evidence>
<dbReference type="OrthoDB" id="9806939at2"/>
<dbReference type="Gene3D" id="2.40.30.170">
    <property type="match status" value="1"/>
</dbReference>
<dbReference type="AlphaFoldDB" id="B8ETC5"/>
<feature type="domain" description="CusB-like beta-barrel" evidence="3">
    <location>
        <begin position="248"/>
        <end position="317"/>
    </location>
</feature>